<evidence type="ECO:0000313" key="1">
    <source>
        <dbReference type="EMBL" id="ORD97848.1"/>
    </source>
</evidence>
<sequence>MEEEINKFKDIDIVDYLNKTHKTSDKFLVETQIHNLKKYQKKLNEDLYSAFITNSDALINILDTYQYSYNILLGLNASKNINHEDNEVNIHIDKCKELSRKFRYFNNDMDPFVTDERYLVMAGFYNEDKIYLVISNDLTFIGIKTEKKYELKNSFSNKLVSVTMKGKDLQLKIQKIEYLIKGSKESLQDIIDIYDEVNYAYHNEENRQKSAIDKDLVKFYIISEQFNLLKDYLKDFNKIELNLTNIPVYSFSQLKTLMKISKNDKSIFRKFIIYKFNKGLSKIDKVQEVKSLIDEMFEYLFLYVDSLEKLYNKLCLSLETLPLDIELLIKEVLNSLSKRIYNKSFQIDNTNEYLDLVESKLVFNGYNYKYLFKEFTDQNKNFNEKCIKEAEDQMNEILKKYFC</sequence>
<name>A0A1X0QDJ2_9MICR</name>
<reference evidence="1 2" key="1">
    <citation type="journal article" date="2017" name="Environ. Microbiol.">
        <title>Decay of the glycolytic pathway and adaptation to intranuclear parasitism within Enterocytozoonidae microsporidia.</title>
        <authorList>
            <person name="Wiredu Boakye D."/>
            <person name="Jaroenlak P."/>
            <person name="Prachumwat A."/>
            <person name="Williams T.A."/>
            <person name="Bateman K.S."/>
            <person name="Itsathitphaisarn O."/>
            <person name="Sritunyalucksana K."/>
            <person name="Paszkiewicz K.H."/>
            <person name="Moore K.A."/>
            <person name="Stentiford G.D."/>
            <person name="Williams B.A."/>
        </authorList>
    </citation>
    <scope>NUCLEOTIDE SEQUENCE [LARGE SCALE GENOMIC DNA]</scope>
    <source>
        <strain evidence="1 2">GB1</strain>
    </source>
</reference>
<evidence type="ECO:0000313" key="2">
    <source>
        <dbReference type="Proteomes" id="UP000192356"/>
    </source>
</evidence>
<keyword evidence="2" id="KW-1185">Reference proteome</keyword>
<organism evidence="1 2">
    <name type="scientific">Hepatospora eriocheir</name>
    <dbReference type="NCBI Taxonomy" id="1081669"/>
    <lineage>
        <taxon>Eukaryota</taxon>
        <taxon>Fungi</taxon>
        <taxon>Fungi incertae sedis</taxon>
        <taxon>Microsporidia</taxon>
        <taxon>Hepatosporidae</taxon>
        <taxon>Hepatospora</taxon>
    </lineage>
</organism>
<dbReference type="Proteomes" id="UP000192356">
    <property type="component" value="Unassembled WGS sequence"/>
</dbReference>
<dbReference type="AlphaFoldDB" id="A0A1X0QDJ2"/>
<dbReference type="VEuPathDB" id="MicrosporidiaDB:A0H76_512"/>
<comment type="caution">
    <text evidence="1">The sequence shown here is derived from an EMBL/GenBank/DDBJ whole genome shotgun (WGS) entry which is preliminary data.</text>
</comment>
<protein>
    <submittedName>
        <fullName evidence="1">Uncharacterized protein</fullName>
    </submittedName>
</protein>
<dbReference type="OrthoDB" id="2195370at2759"/>
<gene>
    <name evidence="1" type="ORF">HERIO_312</name>
</gene>
<dbReference type="VEuPathDB" id="MicrosporidiaDB:HERIO_312"/>
<accession>A0A1X0QDJ2</accession>
<proteinExistence type="predicted"/>
<dbReference type="EMBL" id="LVKB01000008">
    <property type="protein sequence ID" value="ORD97848.1"/>
    <property type="molecule type" value="Genomic_DNA"/>
</dbReference>